<evidence type="ECO:0000313" key="2">
    <source>
        <dbReference type="Proteomes" id="UP000326757"/>
    </source>
</evidence>
<proteinExistence type="predicted"/>
<keyword evidence="2" id="KW-1185">Reference proteome</keyword>
<protein>
    <submittedName>
        <fullName evidence="1">Uncharacterized protein</fullName>
    </submittedName>
</protein>
<gene>
    <name evidence="1" type="ORF">EYC80_006730</name>
</gene>
<dbReference type="EMBL" id="VIGI01000010">
    <property type="protein sequence ID" value="KAB8294768.1"/>
    <property type="molecule type" value="Genomic_DNA"/>
</dbReference>
<reference evidence="1 2" key="1">
    <citation type="submission" date="2019-06" db="EMBL/GenBank/DDBJ databases">
        <title>Genome Sequence of the Brown Rot Fungal Pathogen Monilinia laxa.</title>
        <authorList>
            <person name="De Miccolis Angelini R.M."/>
            <person name="Landi L."/>
            <person name="Abate D."/>
            <person name="Pollastro S."/>
            <person name="Romanazzi G."/>
            <person name="Faretra F."/>
        </authorList>
    </citation>
    <scope>NUCLEOTIDE SEQUENCE [LARGE SCALE GENOMIC DNA]</scope>
    <source>
        <strain evidence="1 2">Mlax316</strain>
    </source>
</reference>
<name>A0A5N6JZ22_MONLA</name>
<dbReference type="Proteomes" id="UP000326757">
    <property type="component" value="Unassembled WGS sequence"/>
</dbReference>
<comment type="caution">
    <text evidence="1">The sequence shown here is derived from an EMBL/GenBank/DDBJ whole genome shotgun (WGS) entry which is preliminary data.</text>
</comment>
<accession>A0A5N6JZ22</accession>
<dbReference type="OrthoDB" id="5238363at2759"/>
<dbReference type="AlphaFoldDB" id="A0A5N6JZ22"/>
<organism evidence="1 2">
    <name type="scientific">Monilinia laxa</name>
    <name type="common">Brown rot fungus</name>
    <name type="synonym">Sclerotinia laxa</name>
    <dbReference type="NCBI Taxonomy" id="61186"/>
    <lineage>
        <taxon>Eukaryota</taxon>
        <taxon>Fungi</taxon>
        <taxon>Dikarya</taxon>
        <taxon>Ascomycota</taxon>
        <taxon>Pezizomycotina</taxon>
        <taxon>Leotiomycetes</taxon>
        <taxon>Helotiales</taxon>
        <taxon>Sclerotiniaceae</taxon>
        <taxon>Monilinia</taxon>
    </lineage>
</organism>
<sequence length="143" mass="15849">MASRAAIAVETKFSQLRRSGELISGDALPYGSLRGFQGNDQCFSYRLAPYHAFSVNASQAISKSYHPDHYHIKHSLINKTSPLWISVFCAKLNGGNKRVIRAHMIRRVRTAVTDALKAYGYDCSGKRISAGVGKVNKDEDLFV</sequence>
<evidence type="ECO:0000313" key="1">
    <source>
        <dbReference type="EMBL" id="KAB8294768.1"/>
    </source>
</evidence>